<comment type="caution">
    <text evidence="2">The sequence shown here is derived from an EMBL/GenBank/DDBJ whole genome shotgun (WGS) entry which is preliminary data.</text>
</comment>
<dbReference type="RefSeq" id="WP_238894775.1">
    <property type="nucleotide sequence ID" value="NZ_JAKOGG010000002.1"/>
</dbReference>
<keyword evidence="2" id="KW-0969">Cilium</keyword>
<gene>
    <name evidence="2" type="ORF">L9G74_02845</name>
</gene>
<proteinExistence type="predicted"/>
<feature type="domain" description="Flagellar motor switch protein FliN-like C-terminal" evidence="1">
    <location>
        <begin position="224"/>
        <end position="287"/>
    </location>
</feature>
<dbReference type="InterPro" id="IPR001543">
    <property type="entry name" value="FliN-like_C"/>
</dbReference>
<evidence type="ECO:0000313" key="3">
    <source>
        <dbReference type="Proteomes" id="UP001201549"/>
    </source>
</evidence>
<dbReference type="Pfam" id="PF01052">
    <property type="entry name" value="FliMN_C"/>
    <property type="match status" value="1"/>
</dbReference>
<name>A0ABT2FGC8_9GAMM</name>
<reference evidence="2 3" key="1">
    <citation type="submission" date="2022-02" db="EMBL/GenBank/DDBJ databases">
        <authorList>
            <person name="Zhuang L."/>
        </authorList>
    </citation>
    <scope>NUCLEOTIDE SEQUENCE [LARGE SCALE GENOMIC DNA]</scope>
    <source>
        <strain evidence="2 3">C32</strain>
    </source>
</reference>
<evidence type="ECO:0000313" key="2">
    <source>
        <dbReference type="EMBL" id="MCS4555367.1"/>
    </source>
</evidence>
<evidence type="ECO:0000259" key="1">
    <source>
        <dbReference type="Pfam" id="PF01052"/>
    </source>
</evidence>
<organism evidence="2 3">
    <name type="scientific">Shewanella electrica</name>
    <dbReference type="NCBI Taxonomy" id="515560"/>
    <lineage>
        <taxon>Bacteria</taxon>
        <taxon>Pseudomonadati</taxon>
        <taxon>Pseudomonadota</taxon>
        <taxon>Gammaproteobacteria</taxon>
        <taxon>Alteromonadales</taxon>
        <taxon>Shewanellaceae</taxon>
        <taxon>Shewanella</taxon>
    </lineage>
</organism>
<keyword evidence="2" id="KW-0282">Flagellum</keyword>
<reference evidence="3" key="2">
    <citation type="submission" date="2023-07" db="EMBL/GenBank/DDBJ databases">
        <title>Shewanella mangrovi sp. nov., an acetaldehyde- degrading bacterium isolated from mangrove sediment.</title>
        <authorList>
            <person name="Liu Y."/>
        </authorList>
    </citation>
    <scope>NUCLEOTIDE SEQUENCE [LARGE SCALE GENOMIC DNA]</scope>
    <source>
        <strain evidence="3">C32</strain>
    </source>
</reference>
<accession>A0ABT2FGC8</accession>
<keyword evidence="2" id="KW-0966">Cell projection</keyword>
<dbReference type="Proteomes" id="UP001201549">
    <property type="component" value="Unassembled WGS sequence"/>
</dbReference>
<keyword evidence="3" id="KW-1185">Reference proteome</keyword>
<protein>
    <submittedName>
        <fullName evidence="2">FliM/FliN family flagellar motor switch protein</fullName>
    </submittedName>
</protein>
<sequence>MSKKKKYPQLLRGERAALAARYPLTHEQREQQHAAFEADKLRPEIKEMLLTELQQLINGLSFEIEITRCQGSAMGAWLAEGTPLMMRMDLDDIDSDAYMAMDYLAIQQLANLCLGGRVNAKASSTDNELTITESRIALRIFSRLLRGLEYLLRGNRSGGVAEVMKSPSLPETHTAVVYKIRMVLEGEVISWFIWLPVAMIIQPTLLACVEGDSQPVMAADAWQTYPVKGRAVLLEKQINVRQLQQLLGGQFMPLSLQDNAHFRIGKQQLFTGKVAQEDGKLVFQVTEK</sequence>
<dbReference type="EMBL" id="JAKOGG010000002">
    <property type="protein sequence ID" value="MCS4555367.1"/>
    <property type="molecule type" value="Genomic_DNA"/>
</dbReference>